<dbReference type="Pfam" id="PF04577">
    <property type="entry name" value="Glyco_transf_61"/>
    <property type="match status" value="1"/>
</dbReference>
<evidence type="ECO:0000259" key="4">
    <source>
        <dbReference type="Pfam" id="PF04577"/>
    </source>
</evidence>
<reference evidence="5 6" key="1">
    <citation type="submission" date="2021-01" db="EMBL/GenBank/DDBJ databases">
        <title>011410 draft genome.</title>
        <authorList>
            <person name="Lang L."/>
        </authorList>
    </citation>
    <scope>NUCLEOTIDE SEQUENCE [LARGE SCALE GENOMIC DNA]</scope>
    <source>
        <strain evidence="5 6">KCTC 42845</strain>
    </source>
</reference>
<evidence type="ECO:0000313" key="6">
    <source>
        <dbReference type="Proteomes" id="UP000644749"/>
    </source>
</evidence>
<accession>A0ABS1S1W8</accession>
<name>A0ABS1S1W8_9RHOB</name>
<gene>
    <name evidence="5" type="ORF">JL111_04345</name>
</gene>
<keyword evidence="1" id="KW-0328">Glycosyltransferase</keyword>
<proteinExistence type="predicted"/>
<evidence type="ECO:0000256" key="2">
    <source>
        <dbReference type="ARBA" id="ARBA00022679"/>
    </source>
</evidence>
<organism evidence="5 6">
    <name type="scientific">Paracoccus aerius</name>
    <dbReference type="NCBI Taxonomy" id="1915382"/>
    <lineage>
        <taxon>Bacteria</taxon>
        <taxon>Pseudomonadati</taxon>
        <taxon>Pseudomonadota</taxon>
        <taxon>Alphaproteobacteria</taxon>
        <taxon>Rhodobacterales</taxon>
        <taxon>Paracoccaceae</taxon>
        <taxon>Paracoccus</taxon>
    </lineage>
</organism>
<dbReference type="RefSeq" id="WP_191308379.1">
    <property type="nucleotide sequence ID" value="NZ_BNCL01000003.1"/>
</dbReference>
<comment type="caution">
    <text evidence="5">The sequence shown here is derived from an EMBL/GenBank/DDBJ whole genome shotgun (WGS) entry which is preliminary data.</text>
</comment>
<feature type="domain" description="Glycosyltransferase 61 catalytic" evidence="4">
    <location>
        <begin position="169"/>
        <end position="382"/>
    </location>
</feature>
<dbReference type="InterPro" id="IPR007657">
    <property type="entry name" value="Glycosyltransferase_61"/>
</dbReference>
<keyword evidence="2" id="KW-0808">Transferase</keyword>
<evidence type="ECO:0000313" key="5">
    <source>
        <dbReference type="EMBL" id="MBL3672709.1"/>
    </source>
</evidence>
<evidence type="ECO:0000256" key="3">
    <source>
        <dbReference type="ARBA" id="ARBA00023180"/>
    </source>
</evidence>
<keyword evidence="3" id="KW-0325">Glycoprotein</keyword>
<keyword evidence="6" id="KW-1185">Reference proteome</keyword>
<evidence type="ECO:0000256" key="1">
    <source>
        <dbReference type="ARBA" id="ARBA00022676"/>
    </source>
</evidence>
<dbReference type="InterPro" id="IPR049625">
    <property type="entry name" value="Glyco_transf_61_cat"/>
</dbReference>
<dbReference type="EMBL" id="JAESHT010000003">
    <property type="protein sequence ID" value="MBL3672709.1"/>
    <property type="molecule type" value="Genomic_DNA"/>
</dbReference>
<dbReference type="PANTHER" id="PTHR20961">
    <property type="entry name" value="GLYCOSYLTRANSFERASE"/>
    <property type="match status" value="1"/>
</dbReference>
<protein>
    <submittedName>
        <fullName evidence="5">Glycosyltransferase family 61 protein</fullName>
    </submittedName>
</protein>
<sequence>MATVQTEKHGATGRWAGPAEEYFFMPGTDPGLFPVEQPEWLIRRAPGASVRQYARSDHGNIQRRLERNLEDRWRQAPCVFETNTVPAVAEDAMFSAGSLQINGKWLANGASGDRIFARFLKHNKTDEAVAAMISFFRQMRSGTDADLPLWDGAIRNMPVGIECRNRVNYYHFMTETLPQLTHFCDRETGQITIHCRNARTSAFSEQFTHALFPELEGRIAFTDRACRYDHVVIPFNARHLVAANGDPRIAEELDRHEGDPAWRDLTAHTQSRKFVLKNTFDRSLRKMRERALAKAAEGPGRRLARRIFVVRDPQNDAVNQRGFLGQDALWDRLRALGFEKVYFERLSPVDQIATMNAAEVVVSAHGAFFANMMFANPDAHVIEIGSIQTQFHRWGDFLGNAHVAGCRYSVVFADLAQEDPSVIPSITDGLIGVRVGKAAIDLICDLAEEGQPD</sequence>
<dbReference type="Proteomes" id="UP000644749">
    <property type="component" value="Unassembled WGS sequence"/>
</dbReference>